<evidence type="ECO:0000256" key="1">
    <source>
        <dbReference type="SAM" id="MobiDB-lite"/>
    </source>
</evidence>
<feature type="compositionally biased region" description="Polar residues" evidence="1">
    <location>
        <begin position="36"/>
        <end position="49"/>
    </location>
</feature>
<feature type="compositionally biased region" description="Polar residues" evidence="1">
    <location>
        <begin position="65"/>
        <end position="75"/>
    </location>
</feature>
<protein>
    <submittedName>
        <fullName evidence="2">Uncharacterized protein</fullName>
    </submittedName>
</protein>
<evidence type="ECO:0000313" key="2">
    <source>
        <dbReference type="EMBL" id="MBW0474352.1"/>
    </source>
</evidence>
<dbReference type="AlphaFoldDB" id="A0A9Q3BZH8"/>
<dbReference type="EMBL" id="AVOT02003709">
    <property type="protein sequence ID" value="MBW0474352.1"/>
    <property type="molecule type" value="Genomic_DNA"/>
</dbReference>
<feature type="region of interest" description="Disordered" evidence="1">
    <location>
        <begin position="1"/>
        <end position="95"/>
    </location>
</feature>
<reference evidence="2" key="1">
    <citation type="submission" date="2021-03" db="EMBL/GenBank/DDBJ databases">
        <title>Draft genome sequence of rust myrtle Austropuccinia psidii MF-1, a brazilian biotype.</title>
        <authorList>
            <person name="Quecine M.C."/>
            <person name="Pachon D.M.R."/>
            <person name="Bonatelli M.L."/>
            <person name="Correr F.H."/>
            <person name="Franceschini L.M."/>
            <person name="Leite T.F."/>
            <person name="Margarido G.R.A."/>
            <person name="Almeida C.A."/>
            <person name="Ferrarezi J.A."/>
            <person name="Labate C.A."/>
        </authorList>
    </citation>
    <scope>NUCLEOTIDE SEQUENCE</scope>
    <source>
        <strain evidence="2">MF-1</strain>
    </source>
</reference>
<feature type="compositionally biased region" description="Polar residues" evidence="1">
    <location>
        <begin position="1"/>
        <end position="13"/>
    </location>
</feature>
<evidence type="ECO:0000313" key="3">
    <source>
        <dbReference type="Proteomes" id="UP000765509"/>
    </source>
</evidence>
<accession>A0A9Q3BZH8</accession>
<dbReference type="Proteomes" id="UP000765509">
    <property type="component" value="Unassembled WGS sequence"/>
</dbReference>
<proteinExistence type="predicted"/>
<gene>
    <name evidence="2" type="ORF">O181_014067</name>
</gene>
<comment type="caution">
    <text evidence="2">The sequence shown here is derived from an EMBL/GenBank/DDBJ whole genome shotgun (WGS) entry which is preliminary data.</text>
</comment>
<keyword evidence="3" id="KW-1185">Reference proteome</keyword>
<feature type="compositionally biased region" description="Basic and acidic residues" evidence="1">
    <location>
        <begin position="76"/>
        <end position="95"/>
    </location>
</feature>
<sequence length="95" mass="10601">MTTRKGSQYSIQTDRGGLRGRNDPTQGKRKGKVPNGTESTQESAISQSKVPEIPIISEPELDLSMSHSNRNQSHSEGSDRHIHEPVQEKLHSIQR</sequence>
<name>A0A9Q3BZH8_9BASI</name>
<organism evidence="2 3">
    <name type="scientific">Austropuccinia psidii MF-1</name>
    <dbReference type="NCBI Taxonomy" id="1389203"/>
    <lineage>
        <taxon>Eukaryota</taxon>
        <taxon>Fungi</taxon>
        <taxon>Dikarya</taxon>
        <taxon>Basidiomycota</taxon>
        <taxon>Pucciniomycotina</taxon>
        <taxon>Pucciniomycetes</taxon>
        <taxon>Pucciniales</taxon>
        <taxon>Sphaerophragmiaceae</taxon>
        <taxon>Austropuccinia</taxon>
    </lineage>
</organism>